<sequence>MCDIVNLVTPGSLSNRYRVSSSDLFLSIGKTKCTSDNSCRGTADSAMLRNQSYPHYLFLFLQSSCPIKSTYTTMSSRAPSSY</sequence>
<evidence type="ECO:0000313" key="1">
    <source>
        <dbReference type="EMBL" id="VUZ43317.1"/>
    </source>
</evidence>
<reference evidence="1 2" key="1">
    <citation type="submission" date="2019-07" db="EMBL/GenBank/DDBJ databases">
        <authorList>
            <person name="Jastrzebski P J."/>
            <person name="Paukszto L."/>
            <person name="Jastrzebski P J."/>
        </authorList>
    </citation>
    <scope>NUCLEOTIDE SEQUENCE [LARGE SCALE GENOMIC DNA]</scope>
    <source>
        <strain evidence="1 2">WMS-il1</strain>
    </source>
</reference>
<evidence type="ECO:0000313" key="2">
    <source>
        <dbReference type="Proteomes" id="UP000321570"/>
    </source>
</evidence>
<accession>A0A564Y7P1</accession>
<protein>
    <submittedName>
        <fullName evidence="1">Uncharacterized protein</fullName>
    </submittedName>
</protein>
<name>A0A564Y7P1_HYMDI</name>
<proteinExistence type="predicted"/>
<organism evidence="1 2">
    <name type="scientific">Hymenolepis diminuta</name>
    <name type="common">Rat tapeworm</name>
    <dbReference type="NCBI Taxonomy" id="6216"/>
    <lineage>
        <taxon>Eukaryota</taxon>
        <taxon>Metazoa</taxon>
        <taxon>Spiralia</taxon>
        <taxon>Lophotrochozoa</taxon>
        <taxon>Platyhelminthes</taxon>
        <taxon>Cestoda</taxon>
        <taxon>Eucestoda</taxon>
        <taxon>Cyclophyllidea</taxon>
        <taxon>Hymenolepididae</taxon>
        <taxon>Hymenolepis</taxon>
    </lineage>
</organism>
<gene>
    <name evidence="1" type="ORF">WMSIL1_LOCUS3775</name>
</gene>
<dbReference type="Proteomes" id="UP000321570">
    <property type="component" value="Unassembled WGS sequence"/>
</dbReference>
<dbReference type="EMBL" id="CABIJS010000111">
    <property type="protein sequence ID" value="VUZ43317.1"/>
    <property type="molecule type" value="Genomic_DNA"/>
</dbReference>
<keyword evidence="2" id="KW-1185">Reference proteome</keyword>
<dbReference type="AlphaFoldDB" id="A0A564Y7P1"/>